<dbReference type="InterPro" id="IPR051680">
    <property type="entry name" value="ATP-dep_Glu-Cys_Ligase-2"/>
</dbReference>
<dbReference type="Gene3D" id="3.40.50.11290">
    <property type="match status" value="1"/>
</dbReference>
<dbReference type="InterPro" id="IPR025841">
    <property type="entry name" value="CP_ATPgrasp_2"/>
</dbReference>
<protein>
    <submittedName>
        <fullName evidence="3">Protein containing domains DUF404, DUF407</fullName>
    </submittedName>
</protein>
<proteinExistence type="predicted"/>
<feature type="domain" description="Circularly permuted ATP-grasp type 2" evidence="2">
    <location>
        <begin position="86"/>
        <end position="462"/>
    </location>
</feature>
<dbReference type="Pfam" id="PF14403">
    <property type="entry name" value="CP_ATPgrasp_2"/>
    <property type="match status" value="1"/>
</dbReference>
<sequence length="514" mass="57430">MSTAEPTRIPAYDSRSFYDEMYDERGRVRLHYEHVHRSFAAMGPSELARRRQAFGSRMLEEGITFTLYAPGAPDPLERTIPFDCVPRIIPAAEWSLLEAGLRQRTVALNRFIRDLYHGQRCVRDGVIPRRMIVGNTYYRPEMAGLDAPGDVYVTAAGIDLIRDETGYYVLEDNLRSPSGFSYLFKGRSLMSELFPDLYLPSAIEDTERSLNVFLTSLRSLAPSGKKDPFIVLLTPGPYNSAYYEHAFLAQQLGIHLVEGRDLVCKDHKIYLRDLRGLRQVDVIYRRIDDEFLDPLSFQPDSMLGVAGLMNAYRAGNVAIANAPGTGVADDKAVYAYVPDLIRYYLGEEPILSNVPTYILSRKEEREYVLDRLEELVVKETSLSGGYGMLIGPQASAQELAAFRERIREQPGRYIAQRTMKLSTAPVMGAGGMMPRHIDLRGFVLSGSGGEPHVVPGGLTRVALQEGSLVVNSSQGGGVKDTWVPRRGRPGPRGDQSRCEAQSQDQDRNEEECGC</sequence>
<dbReference type="AlphaFoldDB" id="A0A2N5N9Y6"/>
<dbReference type="Proteomes" id="UP000234789">
    <property type="component" value="Unassembled WGS sequence"/>
</dbReference>
<reference evidence="3 4" key="1">
    <citation type="submission" date="2017-05" db="EMBL/GenBank/DDBJ databases">
        <title>Functional genome analysis of Paenibacillus pasadenensis strain R16: insights on endophytic life style and antifungal activity.</title>
        <authorList>
            <person name="Passera A."/>
            <person name="Marcolungo L."/>
            <person name="Casati P."/>
            <person name="Brasca M."/>
            <person name="Quaglino F."/>
            <person name="Delledonne M."/>
        </authorList>
    </citation>
    <scope>NUCLEOTIDE SEQUENCE [LARGE SCALE GENOMIC DNA]</scope>
    <source>
        <strain evidence="3 4">R16</strain>
    </source>
</reference>
<dbReference type="SUPFAM" id="SSF56059">
    <property type="entry name" value="Glutathione synthetase ATP-binding domain-like"/>
    <property type="match status" value="1"/>
</dbReference>
<evidence type="ECO:0000259" key="2">
    <source>
        <dbReference type="Pfam" id="PF14403"/>
    </source>
</evidence>
<organism evidence="3 4">
    <name type="scientific">Paenibacillus pasadenensis</name>
    <dbReference type="NCBI Taxonomy" id="217090"/>
    <lineage>
        <taxon>Bacteria</taxon>
        <taxon>Bacillati</taxon>
        <taxon>Bacillota</taxon>
        <taxon>Bacilli</taxon>
        <taxon>Bacillales</taxon>
        <taxon>Paenibacillaceae</taxon>
        <taxon>Paenibacillus</taxon>
    </lineage>
</organism>
<dbReference type="RefSeq" id="WP_101808019.1">
    <property type="nucleotide sequence ID" value="NZ_NFEZ01000003.1"/>
</dbReference>
<dbReference type="PANTHER" id="PTHR34595">
    <property type="entry name" value="BLR5612 PROTEIN"/>
    <property type="match status" value="1"/>
</dbReference>
<evidence type="ECO:0000313" key="4">
    <source>
        <dbReference type="Proteomes" id="UP000234789"/>
    </source>
</evidence>
<dbReference type="InterPro" id="IPR016450">
    <property type="entry name" value="UCP005522"/>
</dbReference>
<dbReference type="PANTHER" id="PTHR34595:SF7">
    <property type="entry name" value="SLL1039 PROTEIN"/>
    <property type="match status" value="1"/>
</dbReference>
<feature type="region of interest" description="Disordered" evidence="1">
    <location>
        <begin position="471"/>
        <end position="514"/>
    </location>
</feature>
<comment type="caution">
    <text evidence="3">The sequence shown here is derived from an EMBL/GenBank/DDBJ whole genome shotgun (WGS) entry which is preliminary data.</text>
</comment>
<dbReference type="Gene3D" id="3.30.1490.270">
    <property type="match status" value="1"/>
</dbReference>
<name>A0A2N5N9Y6_9BACL</name>
<dbReference type="EMBL" id="NFEZ01000003">
    <property type="protein sequence ID" value="PLT47167.1"/>
    <property type="molecule type" value="Genomic_DNA"/>
</dbReference>
<gene>
    <name evidence="3" type="ORF">B8V81_1391</name>
</gene>
<evidence type="ECO:0000256" key="1">
    <source>
        <dbReference type="SAM" id="MobiDB-lite"/>
    </source>
</evidence>
<keyword evidence="4" id="KW-1185">Reference proteome</keyword>
<evidence type="ECO:0000313" key="3">
    <source>
        <dbReference type="EMBL" id="PLT47167.1"/>
    </source>
</evidence>
<accession>A0A2N5N9Y6</accession>
<dbReference type="PIRSF" id="PIRSF005522">
    <property type="entry name" value="UCP005522"/>
    <property type="match status" value="1"/>
</dbReference>